<comment type="similarity">
    <text evidence="6">Belongs to the citrate synthase family.</text>
</comment>
<dbReference type="Gene3D" id="1.20.1720.10">
    <property type="entry name" value="Multidrug resistance protein D"/>
    <property type="match status" value="1"/>
</dbReference>
<proteinExistence type="inferred from homology"/>
<feature type="transmembrane region" description="Helical" evidence="7">
    <location>
        <begin position="838"/>
        <end position="868"/>
    </location>
</feature>
<organism evidence="9 10">
    <name type="scientific">Aspergillus pseudoviridinutans</name>
    <dbReference type="NCBI Taxonomy" id="1517512"/>
    <lineage>
        <taxon>Eukaryota</taxon>
        <taxon>Fungi</taxon>
        <taxon>Dikarya</taxon>
        <taxon>Ascomycota</taxon>
        <taxon>Pezizomycotina</taxon>
        <taxon>Eurotiomycetes</taxon>
        <taxon>Eurotiomycetidae</taxon>
        <taxon>Eurotiales</taxon>
        <taxon>Aspergillaceae</taxon>
        <taxon>Aspergillus</taxon>
        <taxon>Aspergillus subgen. Fumigati</taxon>
    </lineage>
</organism>
<dbReference type="AlphaFoldDB" id="A0A9P3BIY8"/>
<dbReference type="Pfam" id="PF00285">
    <property type="entry name" value="Citrate_synt"/>
    <property type="match status" value="1"/>
</dbReference>
<accession>A0A9P3BIY8</accession>
<feature type="transmembrane region" description="Helical" evidence="7">
    <location>
        <begin position="626"/>
        <end position="645"/>
    </location>
</feature>
<feature type="domain" description="Major facilitator superfamily (MFS) profile" evidence="8">
    <location>
        <begin position="451"/>
        <end position="928"/>
    </location>
</feature>
<dbReference type="GO" id="GO:0022857">
    <property type="term" value="F:transmembrane transporter activity"/>
    <property type="evidence" value="ECO:0007669"/>
    <property type="project" value="InterPro"/>
</dbReference>
<evidence type="ECO:0000256" key="4">
    <source>
        <dbReference type="ARBA" id="ARBA00022989"/>
    </source>
</evidence>
<evidence type="ECO:0000256" key="6">
    <source>
        <dbReference type="RuleBase" id="RU000441"/>
    </source>
</evidence>
<dbReference type="PANTHER" id="PTHR23502:SF144">
    <property type="entry name" value="MAJOR FACILITATOR SUPERFAMILY (MFS) PROFILE DOMAIN-CONTAINING PROTEIN"/>
    <property type="match status" value="1"/>
</dbReference>
<dbReference type="Gene3D" id="1.10.230.10">
    <property type="entry name" value="Cytochrome P450-Terp, domain 2"/>
    <property type="match status" value="1"/>
</dbReference>
<dbReference type="PANTHER" id="PTHR23502">
    <property type="entry name" value="MAJOR FACILITATOR SUPERFAMILY"/>
    <property type="match status" value="1"/>
</dbReference>
<dbReference type="EMBL" id="BHVY01000005">
    <property type="protein sequence ID" value="GIJ89193.1"/>
    <property type="molecule type" value="Genomic_DNA"/>
</dbReference>
<dbReference type="InterPro" id="IPR036259">
    <property type="entry name" value="MFS_trans_sf"/>
</dbReference>
<dbReference type="InterPro" id="IPR035810">
    <property type="entry name" value="PEBP_euk"/>
</dbReference>
<name>A0A9P3BIY8_9EURO</name>
<feature type="transmembrane region" description="Helical" evidence="7">
    <location>
        <begin position="537"/>
        <end position="554"/>
    </location>
</feature>
<dbReference type="InterPro" id="IPR036969">
    <property type="entry name" value="Citrate_synthase_sf"/>
</dbReference>
<feature type="transmembrane region" description="Helical" evidence="7">
    <location>
        <begin position="880"/>
        <end position="897"/>
    </location>
</feature>
<feature type="transmembrane region" description="Helical" evidence="7">
    <location>
        <begin position="566"/>
        <end position="588"/>
    </location>
</feature>
<dbReference type="FunFam" id="1.10.230.10:FF:000013">
    <property type="entry name" value="Citrate synthase"/>
    <property type="match status" value="1"/>
</dbReference>
<dbReference type="Gene3D" id="1.10.580.10">
    <property type="entry name" value="Citrate Synthase, domain 1"/>
    <property type="match status" value="1"/>
</dbReference>
<dbReference type="Pfam" id="PF01161">
    <property type="entry name" value="PBP"/>
    <property type="match status" value="1"/>
</dbReference>
<dbReference type="SUPFAM" id="SSF103473">
    <property type="entry name" value="MFS general substrate transporter"/>
    <property type="match status" value="1"/>
</dbReference>
<comment type="subcellular location">
    <subcellularLocation>
        <location evidence="1">Membrane</location>
        <topology evidence="1">Multi-pass membrane protein</topology>
    </subcellularLocation>
</comment>
<dbReference type="CDD" id="cd00866">
    <property type="entry name" value="PEBP_euk"/>
    <property type="match status" value="1"/>
</dbReference>
<evidence type="ECO:0000313" key="10">
    <source>
        <dbReference type="Proteomes" id="UP001043456"/>
    </source>
</evidence>
<dbReference type="GO" id="GO:0046912">
    <property type="term" value="F:acyltransferase activity, acyl groups converted into alkyl on transfer"/>
    <property type="evidence" value="ECO:0007669"/>
    <property type="project" value="InterPro"/>
</dbReference>
<dbReference type="InterPro" id="IPR036610">
    <property type="entry name" value="PEBP-like_sf"/>
</dbReference>
<protein>
    <recommendedName>
        <fullName evidence="6">Citrate synthase</fullName>
    </recommendedName>
</protein>
<evidence type="ECO:0000256" key="2">
    <source>
        <dbReference type="ARBA" id="ARBA00022448"/>
    </source>
</evidence>
<dbReference type="SUPFAM" id="SSF48256">
    <property type="entry name" value="Citrate synthase"/>
    <property type="match status" value="1"/>
</dbReference>
<keyword evidence="5 7" id="KW-0472">Membrane</keyword>
<dbReference type="PRINTS" id="PR00143">
    <property type="entry name" value="CITRTSNTHASE"/>
</dbReference>
<feature type="transmembrane region" description="Helical" evidence="7">
    <location>
        <begin position="917"/>
        <end position="940"/>
    </location>
</feature>
<evidence type="ECO:0000256" key="7">
    <source>
        <dbReference type="SAM" id="Phobius"/>
    </source>
</evidence>
<dbReference type="Pfam" id="PF07690">
    <property type="entry name" value="MFS_1"/>
    <property type="match status" value="1"/>
</dbReference>
<feature type="transmembrane region" description="Helical" evidence="7">
    <location>
        <begin position="714"/>
        <end position="735"/>
    </location>
</feature>
<dbReference type="GeneID" id="67006733"/>
<dbReference type="GO" id="GO:0005886">
    <property type="term" value="C:plasma membrane"/>
    <property type="evidence" value="ECO:0007669"/>
    <property type="project" value="TreeGrafter"/>
</dbReference>
<keyword evidence="3 7" id="KW-0812">Transmembrane</keyword>
<comment type="caution">
    <text evidence="9">The sequence shown here is derived from an EMBL/GenBank/DDBJ whole genome shotgun (WGS) entry which is preliminary data.</text>
</comment>
<sequence length="1154" mass="126505">MSSGTLYIRDSRTSAEYVIPVRRNAVSAMDFKRIKAPAAGADRADQVASGLRVHDPGLQNTTVVETSISFSDHEKGLLLFRGYTLEQLWDSDFEDMLHLLVWGSYPTASQKKELSRKLAEEMAMVPKSVHRTIATLPRTTSPLPLMLVGLSACLAYVPESIPASTKPDLYQSNSREVDRAIIRTVAAYAVVFGLVSCHRRGIPFAQPSRDKPFLENLFQTAGLVDPTTGRPDPTKLSCFRRFAMLNADHGMALSVFSALVTASSLTDPMSCVITAIGAAFGPLHFGATESANLALREIGTPEKVPNFIEEVKQGKRRLFGYGHRSYKGVDPRVAPIRSILKDLDTSSNSLLKVAERIEQVASADEYFKSRGLYPNADFYGNFVFTGIGFEPDMIPAAMMAQRIMGVMAHWREYMWQSSISQPPATESTPLLSSHPNSQRYSVFTNGQKRLIILAAALASSFSPFSANIYYPSLNSIAADLHVTSSQINLTITTYMVFLRPLSFASFQVIVTHWRQICQGLAPSFMGSFADQAGRRPAYILCFAIYIIGNIALALQHNYVALLILRAVQSCGSSGTVALASAVAADVIISAERGMYMGITSLGNILAPSLGPILGGFLSQYFGWQAIFWFLFLAAITFFIPLFLFFPETCRAIVGDGSIPATGWNQSVWNRWHKQHATTTSNCDVEGSPDTCREVHPAPQKRSITFPNPLSTLRLLFQLPTGPLVLANGIVFASYYSVTAGIPSQFKAIYGLSDLGIGLSFIPAGLGSLVSATFNGLIVDWNYIRLRRKTGEPISKDQKQDHGAFPIERARLQIGLPMTFAAALSVAWYGALIESKPALSVALVLVFLISFCITAAYNVMNVLIVDLYYTTPATAMAANNLVRCFLGAAATAVIHPMIQKWGNQTTYWAVAGAMLSLAFPMKAIIPSVLFTALSSAHWALLPGTPTLQMRYPSTPWISPGDTIKQPDALPIPCISTLNLNAARTYLLLFVDIDVVLESCSTTVLHWYQPHMRASATSRCNDNKKGWLVNRTSTGAEYIAPQSPPYTRHRYVYLLYEQDPNYVFPECFGHIFPKTREGRGGFDIKQFVEVAGLRAPVAGNFFYVDNDAAPTTTASGGLVPTTTWFRSAPCRTEEPKSTGFIPMEADYGVDQQQVVI</sequence>
<keyword evidence="4 7" id="KW-1133">Transmembrane helix</keyword>
<evidence type="ECO:0000256" key="3">
    <source>
        <dbReference type="ARBA" id="ARBA00022692"/>
    </source>
</evidence>
<keyword evidence="6" id="KW-0808">Transferase</keyword>
<dbReference type="PROSITE" id="PS50850">
    <property type="entry name" value="MFS"/>
    <property type="match status" value="1"/>
</dbReference>
<keyword evidence="2" id="KW-0813">Transport</keyword>
<dbReference type="InterPro" id="IPR002020">
    <property type="entry name" value="Citrate_synthase"/>
</dbReference>
<evidence type="ECO:0000256" key="1">
    <source>
        <dbReference type="ARBA" id="ARBA00004141"/>
    </source>
</evidence>
<evidence type="ECO:0000259" key="8">
    <source>
        <dbReference type="PROSITE" id="PS50850"/>
    </source>
</evidence>
<dbReference type="Gene3D" id="1.20.1250.20">
    <property type="entry name" value="MFS general substrate transporter like domains"/>
    <property type="match status" value="1"/>
</dbReference>
<dbReference type="OrthoDB" id="435022at2759"/>
<evidence type="ECO:0000313" key="9">
    <source>
        <dbReference type="EMBL" id="GIJ89193.1"/>
    </source>
</evidence>
<dbReference type="Gene3D" id="3.90.280.10">
    <property type="entry name" value="PEBP-like"/>
    <property type="match status" value="1"/>
</dbReference>
<keyword evidence="10" id="KW-1185">Reference proteome</keyword>
<evidence type="ECO:0000256" key="5">
    <source>
        <dbReference type="ARBA" id="ARBA00023136"/>
    </source>
</evidence>
<feature type="transmembrane region" description="Helical" evidence="7">
    <location>
        <begin position="755"/>
        <end position="778"/>
    </location>
</feature>
<gene>
    <name evidence="9" type="ORF">Asppvi_008123</name>
</gene>
<feature type="transmembrane region" description="Helical" evidence="7">
    <location>
        <begin position="813"/>
        <end position="832"/>
    </location>
</feature>
<dbReference type="InterPro" id="IPR016143">
    <property type="entry name" value="Citrate_synth-like_sm_a-sub"/>
</dbReference>
<dbReference type="InterPro" id="IPR020846">
    <property type="entry name" value="MFS_dom"/>
</dbReference>
<dbReference type="InterPro" id="IPR016142">
    <property type="entry name" value="Citrate_synth-like_lrg_a-sub"/>
</dbReference>
<dbReference type="RefSeq" id="XP_043159939.1">
    <property type="nucleotide sequence ID" value="XM_043304004.1"/>
</dbReference>
<dbReference type="Proteomes" id="UP001043456">
    <property type="component" value="Unassembled WGS sequence"/>
</dbReference>
<dbReference type="InterPro" id="IPR008914">
    <property type="entry name" value="PEBP"/>
</dbReference>
<dbReference type="FunFam" id="1.20.1720.10:FF:000009">
    <property type="entry name" value="MFS multidrug transporter"/>
    <property type="match status" value="1"/>
</dbReference>
<dbReference type="SUPFAM" id="SSF49777">
    <property type="entry name" value="PEBP-like"/>
    <property type="match status" value="1"/>
</dbReference>
<reference evidence="9 10" key="1">
    <citation type="submission" date="2018-10" db="EMBL/GenBank/DDBJ databases">
        <title>Pan-genome distribution and transcriptional activeness of fungal secondary metabolism genes in Aspergillus section Fumigati.</title>
        <authorList>
            <person name="Takahashi H."/>
            <person name="Umemura M."/>
            <person name="Ninomiya A."/>
            <person name="Kusuya Y."/>
            <person name="Urayama S."/>
            <person name="Shimizu M."/>
            <person name="Watanabe A."/>
            <person name="Kamei K."/>
            <person name="Yaguchi T."/>
            <person name="Hagiwara D."/>
        </authorList>
    </citation>
    <scope>NUCLEOTIDE SEQUENCE [LARGE SCALE GENOMIC DNA]</scope>
    <source>
        <strain evidence="9 10">IFM 55266</strain>
    </source>
</reference>
<dbReference type="InterPro" id="IPR011701">
    <property type="entry name" value="MFS"/>
</dbReference>